<dbReference type="EMBL" id="BAABHJ010000004">
    <property type="protein sequence ID" value="GAA4604504.1"/>
    <property type="molecule type" value="Genomic_DNA"/>
</dbReference>
<evidence type="ECO:0000259" key="6">
    <source>
        <dbReference type="Pfam" id="PF04138"/>
    </source>
</evidence>
<evidence type="ECO:0000256" key="5">
    <source>
        <dbReference type="SAM" id="Phobius"/>
    </source>
</evidence>
<evidence type="ECO:0000313" key="8">
    <source>
        <dbReference type="Proteomes" id="UP001500212"/>
    </source>
</evidence>
<keyword evidence="8" id="KW-1185">Reference proteome</keyword>
<feature type="domain" description="GtrA/DPMS transmembrane" evidence="6">
    <location>
        <begin position="30"/>
        <end position="146"/>
    </location>
</feature>
<feature type="transmembrane region" description="Helical" evidence="5">
    <location>
        <begin position="96"/>
        <end position="114"/>
    </location>
</feature>
<evidence type="ECO:0000256" key="3">
    <source>
        <dbReference type="ARBA" id="ARBA00022989"/>
    </source>
</evidence>
<evidence type="ECO:0000313" key="7">
    <source>
        <dbReference type="EMBL" id="GAA4604504.1"/>
    </source>
</evidence>
<gene>
    <name evidence="7" type="ORF">GCM10023195_15350</name>
</gene>
<evidence type="ECO:0000256" key="2">
    <source>
        <dbReference type="ARBA" id="ARBA00022692"/>
    </source>
</evidence>
<keyword evidence="2 5" id="KW-0812">Transmembrane</keyword>
<dbReference type="RefSeq" id="WP_345350522.1">
    <property type="nucleotide sequence ID" value="NZ_BAABHJ010000004.1"/>
</dbReference>
<feature type="transmembrane region" description="Helical" evidence="5">
    <location>
        <begin position="58"/>
        <end position="76"/>
    </location>
</feature>
<name>A0ABP8TCP8_9ACTN</name>
<evidence type="ECO:0000256" key="1">
    <source>
        <dbReference type="ARBA" id="ARBA00004141"/>
    </source>
</evidence>
<comment type="subcellular location">
    <subcellularLocation>
        <location evidence="1">Membrane</location>
        <topology evidence="1">Multi-pass membrane protein</topology>
    </subcellularLocation>
</comment>
<keyword evidence="4 5" id="KW-0472">Membrane</keyword>
<comment type="caution">
    <text evidence="7">The sequence shown here is derived from an EMBL/GenBank/DDBJ whole genome shotgun (WGS) entry which is preliminary data.</text>
</comment>
<dbReference type="Pfam" id="PF04138">
    <property type="entry name" value="GtrA_DPMS_TM"/>
    <property type="match status" value="1"/>
</dbReference>
<proteinExistence type="predicted"/>
<accession>A0ABP8TCP8</accession>
<keyword evidence="3 5" id="KW-1133">Transmembrane helix</keyword>
<evidence type="ECO:0000256" key="4">
    <source>
        <dbReference type="ARBA" id="ARBA00023136"/>
    </source>
</evidence>
<dbReference type="Proteomes" id="UP001500212">
    <property type="component" value="Unassembled WGS sequence"/>
</dbReference>
<dbReference type="InterPro" id="IPR007267">
    <property type="entry name" value="GtrA_DPMS_TM"/>
</dbReference>
<reference evidence="8" key="1">
    <citation type="journal article" date="2019" name="Int. J. Syst. Evol. Microbiol.">
        <title>The Global Catalogue of Microorganisms (GCM) 10K type strain sequencing project: providing services to taxonomists for standard genome sequencing and annotation.</title>
        <authorList>
            <consortium name="The Broad Institute Genomics Platform"/>
            <consortium name="The Broad Institute Genome Sequencing Center for Infectious Disease"/>
            <person name="Wu L."/>
            <person name="Ma J."/>
        </authorList>
    </citation>
    <scope>NUCLEOTIDE SEQUENCE [LARGE SCALE GENOMIC DNA]</scope>
    <source>
        <strain evidence="8">JCM 17938</strain>
    </source>
</reference>
<feature type="transmembrane region" description="Helical" evidence="5">
    <location>
        <begin position="120"/>
        <end position="140"/>
    </location>
</feature>
<protein>
    <recommendedName>
        <fullName evidence="6">GtrA/DPMS transmembrane domain-containing protein</fullName>
    </recommendedName>
</protein>
<organism evidence="7 8">
    <name type="scientific">Actinoallomurus liliacearum</name>
    <dbReference type="NCBI Taxonomy" id="1080073"/>
    <lineage>
        <taxon>Bacteria</taxon>
        <taxon>Bacillati</taxon>
        <taxon>Actinomycetota</taxon>
        <taxon>Actinomycetes</taxon>
        <taxon>Streptosporangiales</taxon>
        <taxon>Thermomonosporaceae</taxon>
        <taxon>Actinoallomurus</taxon>
    </lineage>
</organism>
<feature type="transmembrane region" description="Helical" evidence="5">
    <location>
        <begin position="30"/>
        <end position="52"/>
    </location>
</feature>
<sequence length="152" mass="16946">MSRSNGRTTLRTRAARWAWISELFGERVTYLLAGGVTAVVYYVLLGVGLLAAQDRVPYLFLVVGSHFITALIVYPMYRMAIFKVSDEDWLPGFMRFYAVGLGFLTASVIGLPIMVEFGGVPLMVAQALIILMSPPLSYAINRTWTFRKRGDA</sequence>